<feature type="domain" description="AsqO/PenF-like C-terminal" evidence="1">
    <location>
        <begin position="14"/>
        <end position="112"/>
    </location>
</feature>
<accession>A0A218ZHY0</accession>
<sequence>MKNLKNWSDKPFHKSVASWYWDHARLGPYFLVWISHLPIGGTEKVRSYIVLDNEILAAQCSTNLVIVRPTGPNAQYPPPLSSRTPLSFQVELNIGDGSYLNVTVTIAKVIIKRRVMRDGRKM</sequence>
<keyword evidence="3" id="KW-1185">Reference proteome</keyword>
<dbReference type="InParanoid" id="A0A218ZHY0"/>
<dbReference type="Pfam" id="PF25581">
    <property type="entry name" value="AsqO_C"/>
    <property type="match status" value="1"/>
</dbReference>
<dbReference type="EMBL" id="MZNU01000027">
    <property type="protein sequence ID" value="OWP06895.1"/>
    <property type="molecule type" value="Genomic_DNA"/>
</dbReference>
<proteinExistence type="predicted"/>
<protein>
    <recommendedName>
        <fullName evidence="1">AsqO/PenF-like C-terminal domain-containing protein</fullName>
    </recommendedName>
</protein>
<evidence type="ECO:0000313" key="2">
    <source>
        <dbReference type="EMBL" id="OWP06895.1"/>
    </source>
</evidence>
<reference evidence="2 3" key="1">
    <citation type="submission" date="2017-04" db="EMBL/GenBank/DDBJ databases">
        <title>Draft genome sequence of Marssonina coronaria NL1: causal agent of apple blotch.</title>
        <authorList>
            <person name="Cheng Q."/>
        </authorList>
    </citation>
    <scope>NUCLEOTIDE SEQUENCE [LARGE SCALE GENOMIC DNA]</scope>
    <source>
        <strain evidence="2 3">NL1</strain>
    </source>
</reference>
<dbReference type="Proteomes" id="UP000242519">
    <property type="component" value="Unassembled WGS sequence"/>
</dbReference>
<dbReference type="SUPFAM" id="SSF159245">
    <property type="entry name" value="AttH-like"/>
    <property type="match status" value="1"/>
</dbReference>
<evidence type="ECO:0000313" key="3">
    <source>
        <dbReference type="Proteomes" id="UP000242519"/>
    </source>
</evidence>
<comment type="caution">
    <text evidence="2">The sequence shown here is derived from an EMBL/GenBank/DDBJ whole genome shotgun (WGS) entry which is preliminary data.</text>
</comment>
<dbReference type="AlphaFoldDB" id="A0A218ZHY0"/>
<organism evidence="2 3">
    <name type="scientific">Diplocarpon coronariae</name>
    <dbReference type="NCBI Taxonomy" id="2795749"/>
    <lineage>
        <taxon>Eukaryota</taxon>
        <taxon>Fungi</taxon>
        <taxon>Dikarya</taxon>
        <taxon>Ascomycota</taxon>
        <taxon>Pezizomycotina</taxon>
        <taxon>Leotiomycetes</taxon>
        <taxon>Helotiales</taxon>
        <taxon>Drepanopezizaceae</taxon>
        <taxon>Diplocarpon</taxon>
    </lineage>
</organism>
<dbReference type="OrthoDB" id="5344254at2759"/>
<evidence type="ECO:0000259" key="1">
    <source>
        <dbReference type="Pfam" id="PF25581"/>
    </source>
</evidence>
<name>A0A218ZHY0_9HELO</name>
<dbReference type="InterPro" id="IPR057722">
    <property type="entry name" value="AsqO/PenF-like_C"/>
</dbReference>
<gene>
    <name evidence="2" type="ORF">B2J93_9608</name>
</gene>
<dbReference type="STRING" id="503106.A0A218ZHY0"/>